<sequence length="165" mass="18314">MEDIPLGSLPLDNEQHERLAQGYFETANKKIAGERAGYTDKSNAWRAIHREDVQARIKFLQDERAEELGLDAYYVLKNLKSIADRCMQGEPVTDRDGAPVFVQGSDGEYAALYKFDAPGATKAVELIGKHIGMFKDKLEITGANGKDLMPPTFNIIGVKPNGDRE</sequence>
<dbReference type="InterPro" id="IPR005335">
    <property type="entry name" value="Terminase_ssu"/>
</dbReference>
<keyword evidence="2" id="KW-1185">Reference proteome</keyword>
<dbReference type="EMBL" id="CP048659">
    <property type="protein sequence ID" value="QOW46466.1"/>
    <property type="molecule type" value="Genomic_DNA"/>
</dbReference>
<accession>A0A7S6VX25</accession>
<dbReference type="Proteomes" id="UP000593966">
    <property type="component" value="Chromosome"/>
</dbReference>
<proteinExistence type="predicted"/>
<dbReference type="GO" id="GO:0051276">
    <property type="term" value="P:chromosome organization"/>
    <property type="evidence" value="ECO:0007669"/>
    <property type="project" value="InterPro"/>
</dbReference>
<gene>
    <name evidence="1" type="ORF">G0028_11475</name>
</gene>
<organism evidence="1 2">
    <name type="scientific">Acinetobacter piscicola</name>
    <dbReference type="NCBI Taxonomy" id="2006115"/>
    <lineage>
        <taxon>Bacteria</taxon>
        <taxon>Pseudomonadati</taxon>
        <taxon>Pseudomonadota</taxon>
        <taxon>Gammaproteobacteria</taxon>
        <taxon>Moraxellales</taxon>
        <taxon>Moraxellaceae</taxon>
        <taxon>Acinetobacter</taxon>
    </lineage>
</organism>
<reference evidence="1 2" key="1">
    <citation type="submission" date="2020-02" db="EMBL/GenBank/DDBJ databases">
        <title>Tigecycline-resistant Acinetobacter species from pigs and migratory birds.</title>
        <authorList>
            <person name="Chen C."/>
            <person name="Sun J."/>
            <person name="Liao X.-P."/>
            <person name="Liu Y.-H."/>
        </authorList>
    </citation>
    <scope>NUCLEOTIDE SEQUENCE [LARGE SCALE GENOMIC DNA]</scope>
    <source>
        <strain evidence="1 2">YH12207_T</strain>
    </source>
</reference>
<dbReference type="RefSeq" id="WP_180047394.1">
    <property type="nucleotide sequence ID" value="NZ_CP048659.1"/>
</dbReference>
<protein>
    <submittedName>
        <fullName evidence="1">Terminase small subunit</fullName>
    </submittedName>
</protein>
<dbReference type="Pfam" id="PF03592">
    <property type="entry name" value="Terminase_2"/>
    <property type="match status" value="1"/>
</dbReference>
<name>A0A7S6VX25_9GAMM</name>
<dbReference type="AlphaFoldDB" id="A0A7S6VX25"/>
<evidence type="ECO:0000313" key="2">
    <source>
        <dbReference type="Proteomes" id="UP000593966"/>
    </source>
</evidence>
<evidence type="ECO:0000313" key="1">
    <source>
        <dbReference type="EMBL" id="QOW46466.1"/>
    </source>
</evidence>